<dbReference type="InterPro" id="IPR037214">
    <property type="entry name" value="TROVE_dom_sf"/>
</dbReference>
<proteinExistence type="inferred from homology"/>
<comment type="caution">
    <text evidence="8">The sequence shown here is derived from an EMBL/GenBank/DDBJ whole genome shotgun (WGS) entry which is preliminary data.</text>
</comment>
<evidence type="ECO:0000256" key="5">
    <source>
        <dbReference type="ARBA" id="ARBA00022884"/>
    </source>
</evidence>
<dbReference type="InterPro" id="IPR056800">
    <property type="entry name" value="vWA_Ro60"/>
</dbReference>
<dbReference type="SUPFAM" id="SSF140864">
    <property type="entry name" value="TROVE domain-like"/>
    <property type="match status" value="1"/>
</dbReference>
<evidence type="ECO:0000313" key="8">
    <source>
        <dbReference type="EMBL" id="KAJ8298582.1"/>
    </source>
</evidence>
<reference evidence="8 9" key="1">
    <citation type="submission" date="2022-12" db="EMBL/GenBank/DDBJ databases">
        <title>Chromosome-level genome of Tegillarca granosa.</title>
        <authorList>
            <person name="Kim J."/>
        </authorList>
    </citation>
    <scope>NUCLEOTIDE SEQUENCE [LARGE SCALE GENOMIC DNA]</scope>
    <source>
        <strain evidence="8">Teg-2019</strain>
        <tissue evidence="8">Adductor muscle</tissue>
    </source>
</reference>
<organism evidence="8 9">
    <name type="scientific">Tegillarca granosa</name>
    <name type="common">Malaysian cockle</name>
    <name type="synonym">Anadara granosa</name>
    <dbReference type="NCBI Taxonomy" id="220873"/>
    <lineage>
        <taxon>Eukaryota</taxon>
        <taxon>Metazoa</taxon>
        <taxon>Spiralia</taxon>
        <taxon>Lophotrochozoa</taxon>
        <taxon>Mollusca</taxon>
        <taxon>Bivalvia</taxon>
        <taxon>Autobranchia</taxon>
        <taxon>Pteriomorphia</taxon>
        <taxon>Arcoida</taxon>
        <taxon>Arcoidea</taxon>
        <taxon>Arcidae</taxon>
        <taxon>Tegillarca</taxon>
    </lineage>
</organism>
<keyword evidence="6" id="KW-0687">Ribonucleoprotein</keyword>
<evidence type="ECO:0000259" key="7">
    <source>
        <dbReference type="PROSITE" id="PS50988"/>
    </source>
</evidence>
<dbReference type="PANTHER" id="PTHR14202">
    <property type="entry name" value="60 KDA RIBONUCLEOPROTEIN SSA/RO"/>
    <property type="match status" value="1"/>
</dbReference>
<feature type="domain" description="TROVE" evidence="7">
    <location>
        <begin position="23"/>
        <end position="380"/>
    </location>
</feature>
<evidence type="ECO:0000256" key="1">
    <source>
        <dbReference type="ARBA" id="ARBA00004496"/>
    </source>
</evidence>
<evidence type="ECO:0000256" key="6">
    <source>
        <dbReference type="ARBA" id="ARBA00023274"/>
    </source>
</evidence>
<keyword evidence="5" id="KW-0694">RNA-binding</keyword>
<dbReference type="Proteomes" id="UP001217089">
    <property type="component" value="Unassembled WGS sequence"/>
</dbReference>
<name>A0ABQ9DZY5_TEGGR</name>
<dbReference type="EMBL" id="JARBDR010000921">
    <property type="protein sequence ID" value="KAJ8298582.1"/>
    <property type="molecule type" value="Genomic_DNA"/>
</dbReference>
<gene>
    <name evidence="8" type="ORF">KUTeg_022642</name>
</gene>
<keyword evidence="9" id="KW-1185">Reference proteome</keyword>
<evidence type="ECO:0000256" key="2">
    <source>
        <dbReference type="ARBA" id="ARBA00007814"/>
    </source>
</evidence>
<keyword evidence="3" id="KW-0963">Cytoplasm</keyword>
<accession>A0ABQ9DZY5</accession>
<dbReference type="Gene3D" id="3.40.50.410">
    <property type="entry name" value="von Willebrand factor, type A domain"/>
    <property type="match status" value="2"/>
</dbReference>
<dbReference type="Pfam" id="PF05731">
    <property type="entry name" value="TROVE"/>
    <property type="match status" value="1"/>
</dbReference>
<dbReference type="InterPro" id="IPR036465">
    <property type="entry name" value="vWFA_dom_sf"/>
</dbReference>
<keyword evidence="4" id="KW-0479">Metal-binding</keyword>
<evidence type="ECO:0000313" key="9">
    <source>
        <dbReference type="Proteomes" id="UP001217089"/>
    </source>
</evidence>
<dbReference type="PROSITE" id="PS50988">
    <property type="entry name" value="TROVE"/>
    <property type="match status" value="1"/>
</dbReference>
<dbReference type="PANTHER" id="PTHR14202:SF0">
    <property type="entry name" value="RNA-BINDING PROTEIN RO60"/>
    <property type="match status" value="1"/>
</dbReference>
<dbReference type="InterPro" id="IPR040322">
    <property type="entry name" value="TROVE2"/>
</dbReference>
<dbReference type="SUPFAM" id="SSF53300">
    <property type="entry name" value="vWA-like"/>
    <property type="match status" value="1"/>
</dbReference>
<evidence type="ECO:0000256" key="4">
    <source>
        <dbReference type="ARBA" id="ARBA00022723"/>
    </source>
</evidence>
<sequence length="552" mass="62192">MAFNAVQEGESFVPQSKPLTGMEDNRAGGYSYKVDDSTRFTRFLVLGADGGTYYYGEKELKRENVQSLDRLVMAGRGPEAVNKIYEVSIEGRACKQNTCLYALALCARSDDPDTKLAAYKILPEVCRIPTHLFMFIAFCENESAGTGWGRAHRRAIGKWYNSFADKPDKLANLVTKYQSRNKWSHVDVIRLSHIKPINYEVGFIIRYIAKDLEEACRMYCPQNPNNPSPVDLTLMKVKEFLQAVDSAKTCNDENMMVNLIRQYNLVREHVPTELLKSEKVWQALLQNMPMTAMIRNLGKMSSLKLFDNKNNESMVVKKLRNQNYLQESRIHPFNILVALKQYKAGKGDKGKLRWTANPNILDALDEAFHLAFVNITPTGKRYLLAVDVSGSMNCPVMGNASITARDAAAAMMMVTARVEEKYEVVAFAKDISELPITAEDTLQSVIGKCQNHYFSGTDCARPVMYAMEKKKLFDVFIVYTDSETYYGNIHPSEALKKYRTYANIPDAKLIVAGMASNGFSIADPNDRFMMDIVGFDSAAPQAIEFFVNGKTN</sequence>
<comment type="subcellular location">
    <subcellularLocation>
        <location evidence="1">Cytoplasm</location>
    </subcellularLocation>
</comment>
<dbReference type="Pfam" id="PF25045">
    <property type="entry name" value="vWA_Ro60"/>
    <property type="match status" value="1"/>
</dbReference>
<comment type="similarity">
    <text evidence="2">Belongs to the Ro 60 kDa family.</text>
</comment>
<dbReference type="InterPro" id="IPR008858">
    <property type="entry name" value="TROVE_dom"/>
</dbReference>
<evidence type="ECO:0000256" key="3">
    <source>
        <dbReference type="ARBA" id="ARBA00022490"/>
    </source>
</evidence>
<protein>
    <recommendedName>
        <fullName evidence="7">TROVE domain-containing protein</fullName>
    </recommendedName>
</protein>